<dbReference type="GO" id="GO:0009252">
    <property type="term" value="P:peptidoglycan biosynthetic process"/>
    <property type="evidence" value="ECO:0007669"/>
    <property type="project" value="UniProtKB-UniPathway"/>
</dbReference>
<dbReference type="InterPro" id="IPR036565">
    <property type="entry name" value="Mur-like_cat_sf"/>
</dbReference>
<dbReference type="GO" id="GO:0005737">
    <property type="term" value="C:cytoplasm"/>
    <property type="evidence" value="ECO:0007669"/>
    <property type="project" value="UniProtKB-SubCell"/>
</dbReference>
<dbReference type="Gene3D" id="3.90.190.20">
    <property type="entry name" value="Mur ligase, C-terminal domain"/>
    <property type="match status" value="1"/>
</dbReference>
<keyword evidence="6" id="KW-0067">ATP-binding</keyword>
<dbReference type="PANTHER" id="PTHR43692">
    <property type="entry name" value="UDP-N-ACETYLMURAMOYLALANINE--D-GLUTAMATE LIGASE"/>
    <property type="match status" value="1"/>
</dbReference>
<evidence type="ECO:0000256" key="5">
    <source>
        <dbReference type="ARBA" id="ARBA00022741"/>
    </source>
</evidence>
<evidence type="ECO:0000256" key="2">
    <source>
        <dbReference type="ARBA" id="ARBA00004752"/>
    </source>
</evidence>
<dbReference type="SUPFAM" id="SSF53623">
    <property type="entry name" value="MurD-like peptide ligases, catalytic domain"/>
    <property type="match status" value="1"/>
</dbReference>
<dbReference type="Pfam" id="PF08245">
    <property type="entry name" value="Mur_ligase_M"/>
    <property type="match status" value="1"/>
</dbReference>
<dbReference type="PANTHER" id="PTHR43692:SF1">
    <property type="entry name" value="UDP-N-ACETYLMURAMOYLALANINE--D-GLUTAMATE LIGASE"/>
    <property type="match status" value="1"/>
</dbReference>
<comment type="subcellular location">
    <subcellularLocation>
        <location evidence="1">Cytoplasm</location>
    </subcellularLocation>
</comment>
<dbReference type="GO" id="GO:0005524">
    <property type="term" value="F:ATP binding"/>
    <property type="evidence" value="ECO:0007669"/>
    <property type="project" value="UniProtKB-KW"/>
</dbReference>
<dbReference type="GO" id="GO:0051301">
    <property type="term" value="P:cell division"/>
    <property type="evidence" value="ECO:0007669"/>
    <property type="project" value="InterPro"/>
</dbReference>
<dbReference type="EMBL" id="LCDB01000005">
    <property type="protein sequence ID" value="KKS44632.1"/>
    <property type="molecule type" value="Genomic_DNA"/>
</dbReference>
<proteinExistence type="predicted"/>
<comment type="caution">
    <text evidence="8">The sequence shown here is derived from an EMBL/GenBank/DDBJ whole genome shotgun (WGS) entry which is preliminary data.</text>
</comment>
<evidence type="ECO:0000256" key="3">
    <source>
        <dbReference type="ARBA" id="ARBA00022490"/>
    </source>
</evidence>
<dbReference type="Gene3D" id="3.40.1190.10">
    <property type="entry name" value="Mur-like, catalytic domain"/>
    <property type="match status" value="1"/>
</dbReference>
<gene>
    <name evidence="8" type="ORF">UV07_C0005G0008</name>
</gene>
<sequence>MGGGEALAKFLLAQKSKLTITDLRKRKILEPVIKRLGNNKIEFVLGKHREADFKKNDIIVFNPAVSIFSRWAKLAKRYKKPIENDLTLFLKILKTKNPNADYIAVTGTRGKTTTSFWINHFLEKSVLGGNIPGKGFFTILENKEWPFVLELSSFELEFLKRSAKPPKVAVIMNLYNDHLNRYGNFNKYLEQKAKIFLNQTKNDYLILNADNEYTKEFLEKKPKPKIYYLSLKKLPANKSGLYFIGNKIYFNNDSQKKLVHEIKNLASHQKYNLLAALLGAHLYGKPWKELIKKIKSLPQPSFRQELVFKGKNLEIINDSASTSPDATIAALERFGGKDELTLITGGADKCLDFSGLAKKIKTCVKPENLLLLEGNATLKLINELNKNNYCKPKDIRIFNSLNAILTGVAKESHWGTVIFSPAAASFEKFKNEFDRGRQFNKIINRVFNQEHGKIKRSPLENAYLKIHEKESEGLEDWEIAKQIVEVLDDPNWIDPDLAKECLYSIVHEISYPDEETKKSVILMAEEKARNVFPELSEIDEVHMDQIEYAYNKWRQEKQAQNK</sequence>
<dbReference type="InterPro" id="IPR005762">
    <property type="entry name" value="MurD"/>
</dbReference>
<keyword evidence="4 8" id="KW-0436">Ligase</keyword>
<dbReference type="UniPathway" id="UPA00219"/>
<dbReference type="AlphaFoldDB" id="A0A0G0Z7F6"/>
<dbReference type="InterPro" id="IPR036615">
    <property type="entry name" value="Mur_ligase_C_dom_sf"/>
</dbReference>
<dbReference type="SUPFAM" id="SSF53244">
    <property type="entry name" value="MurD-like peptide ligases, peptide-binding domain"/>
    <property type="match status" value="1"/>
</dbReference>
<dbReference type="GO" id="GO:0008764">
    <property type="term" value="F:UDP-N-acetylmuramoylalanine-D-glutamate ligase activity"/>
    <property type="evidence" value="ECO:0007669"/>
    <property type="project" value="InterPro"/>
</dbReference>
<accession>A0A0G0Z7F6</accession>
<protein>
    <submittedName>
        <fullName evidence="8">UDP-N-acetylmuramoylalanine-D-glutamate ligase</fullName>
    </submittedName>
</protein>
<evidence type="ECO:0000256" key="4">
    <source>
        <dbReference type="ARBA" id="ARBA00022598"/>
    </source>
</evidence>
<dbReference type="Gene3D" id="3.40.50.720">
    <property type="entry name" value="NAD(P)-binding Rossmann-like Domain"/>
    <property type="match status" value="1"/>
</dbReference>
<dbReference type="GO" id="GO:0008360">
    <property type="term" value="P:regulation of cell shape"/>
    <property type="evidence" value="ECO:0007669"/>
    <property type="project" value="InterPro"/>
</dbReference>
<dbReference type="Proteomes" id="UP000033986">
    <property type="component" value="Unassembled WGS sequence"/>
</dbReference>
<name>A0A0G0Z7F6_9BACT</name>
<organism evidence="8 9">
    <name type="scientific">Candidatus Azambacteria bacterium GW2011_GWB1_42_17</name>
    <dbReference type="NCBI Taxonomy" id="1618615"/>
    <lineage>
        <taxon>Bacteria</taxon>
        <taxon>Candidatus Azamiibacteriota</taxon>
    </lineage>
</organism>
<reference evidence="8 9" key="1">
    <citation type="journal article" date="2015" name="Nature">
        <title>rRNA introns, odd ribosomes, and small enigmatic genomes across a large radiation of phyla.</title>
        <authorList>
            <person name="Brown C.T."/>
            <person name="Hug L.A."/>
            <person name="Thomas B.C."/>
            <person name="Sharon I."/>
            <person name="Castelle C.J."/>
            <person name="Singh A."/>
            <person name="Wilkins M.J."/>
            <person name="Williams K.H."/>
            <person name="Banfield J.F."/>
        </authorList>
    </citation>
    <scope>NUCLEOTIDE SEQUENCE [LARGE SCALE GENOMIC DNA]</scope>
</reference>
<evidence type="ECO:0000256" key="1">
    <source>
        <dbReference type="ARBA" id="ARBA00004496"/>
    </source>
</evidence>
<keyword evidence="5" id="KW-0547">Nucleotide-binding</keyword>
<dbReference type="InterPro" id="IPR013221">
    <property type="entry name" value="Mur_ligase_cen"/>
</dbReference>
<dbReference type="SUPFAM" id="SSF51984">
    <property type="entry name" value="MurCD N-terminal domain"/>
    <property type="match status" value="1"/>
</dbReference>
<evidence type="ECO:0000256" key="6">
    <source>
        <dbReference type="ARBA" id="ARBA00022840"/>
    </source>
</evidence>
<comment type="pathway">
    <text evidence="2">Cell wall biogenesis; peptidoglycan biosynthesis.</text>
</comment>
<feature type="domain" description="Mur ligase central" evidence="7">
    <location>
        <begin position="105"/>
        <end position="278"/>
    </location>
</feature>
<keyword evidence="3" id="KW-0963">Cytoplasm</keyword>
<evidence type="ECO:0000313" key="9">
    <source>
        <dbReference type="Proteomes" id="UP000033986"/>
    </source>
</evidence>
<evidence type="ECO:0000259" key="7">
    <source>
        <dbReference type="Pfam" id="PF08245"/>
    </source>
</evidence>
<dbReference type="NCBIfam" id="TIGR01087">
    <property type="entry name" value="murD"/>
    <property type="match status" value="1"/>
</dbReference>
<evidence type="ECO:0000313" key="8">
    <source>
        <dbReference type="EMBL" id="KKS44632.1"/>
    </source>
</evidence>